<organism evidence="2 3">
    <name type="scientific">Janthinobacterium lividum</name>
    <dbReference type="NCBI Taxonomy" id="29581"/>
    <lineage>
        <taxon>Bacteria</taxon>
        <taxon>Pseudomonadati</taxon>
        <taxon>Pseudomonadota</taxon>
        <taxon>Betaproteobacteria</taxon>
        <taxon>Burkholderiales</taxon>
        <taxon>Oxalobacteraceae</taxon>
        <taxon>Janthinobacterium</taxon>
    </lineage>
</organism>
<evidence type="ECO:0000256" key="1">
    <source>
        <dbReference type="SAM" id="MobiDB-lite"/>
    </source>
</evidence>
<dbReference type="RefSeq" id="WP_151095115.1">
    <property type="nucleotide sequence ID" value="NZ_CP071520.1"/>
</dbReference>
<dbReference type="EMBL" id="CP071520">
    <property type="protein sequence ID" value="QSX94090.1"/>
    <property type="molecule type" value="Genomic_DNA"/>
</dbReference>
<gene>
    <name evidence="2" type="ORF">J3P46_15105</name>
</gene>
<feature type="region of interest" description="Disordered" evidence="1">
    <location>
        <begin position="42"/>
        <end position="65"/>
    </location>
</feature>
<dbReference type="AlphaFoldDB" id="A0AAJ4MNC9"/>
<name>A0AAJ4MNC9_9BURK</name>
<reference evidence="2 3" key="1">
    <citation type="submission" date="2021-03" db="EMBL/GenBank/DDBJ databases">
        <title>Draft genome sequence of Janthinobacterium sp. strain PLB02 isolated from infected primmorphs (Lubomirskia baicalensis).</title>
        <authorList>
            <person name="Chernogor L.I."/>
            <person name="Belikov S.I."/>
            <person name="Petrushin I.S."/>
        </authorList>
    </citation>
    <scope>NUCLEOTIDE SEQUENCE [LARGE SCALE GENOMIC DNA]</scope>
    <source>
        <strain evidence="2 3">PLB02</strain>
    </source>
</reference>
<protein>
    <submittedName>
        <fullName evidence="2">Uncharacterized protein</fullName>
    </submittedName>
</protein>
<proteinExistence type="predicted"/>
<dbReference type="Proteomes" id="UP000662821">
    <property type="component" value="Chromosome"/>
</dbReference>
<accession>A0AAJ4MNC9</accession>
<evidence type="ECO:0000313" key="3">
    <source>
        <dbReference type="Proteomes" id="UP000662821"/>
    </source>
</evidence>
<evidence type="ECO:0000313" key="2">
    <source>
        <dbReference type="EMBL" id="QSX94090.1"/>
    </source>
</evidence>
<sequence>MDSLGGKIAPSYTWTRFNTNGARLAAGAVFYVNVLSMHEQGDQYDDGQWNAQQQQEDGTHGSLLD</sequence>